<proteinExistence type="predicted"/>
<comment type="caution">
    <text evidence="2">The sequence shown here is derived from an EMBL/GenBank/DDBJ whole genome shotgun (WGS) entry which is preliminary data.</text>
</comment>
<gene>
    <name evidence="2" type="ORF">C8N28_0427</name>
</gene>
<dbReference type="EMBL" id="SMGO01000001">
    <property type="protein sequence ID" value="TCK85129.1"/>
    <property type="molecule type" value="Genomic_DNA"/>
</dbReference>
<keyword evidence="3" id="KW-1185">Reference proteome</keyword>
<accession>A0A4R1M5Y7</accession>
<feature type="signal peptide" evidence="1">
    <location>
        <begin position="1"/>
        <end position="18"/>
    </location>
</feature>
<evidence type="ECO:0008006" key="4">
    <source>
        <dbReference type="Google" id="ProtNLM"/>
    </source>
</evidence>
<evidence type="ECO:0000313" key="2">
    <source>
        <dbReference type="EMBL" id="TCK85129.1"/>
    </source>
</evidence>
<sequence length="259" mass="29300">MKALLTSIYIFINFTCFAQSAISTSASRIYFTENGNKEQMFVVHNPDTTYALELGLSFHDWQYDSIGNNKTYDSGTLANSLSDYLNLPSGNHITLPPGATDTIHIAIQSIQDDDIPVRTAMLYLTQLSRDKEQSQAFIQTLVQMGIKIYYKNKEYPQPKIDLGNFSLNQSTYGTKDLKLSVANRGNIWQDGKIQYELLNLETREMVKLDEVAFFSLPDDKQWISINLPSSLKKGKYVAYAQLVPATNHGINNIELIFTN</sequence>
<reference evidence="2 3" key="1">
    <citation type="submission" date="2019-03" db="EMBL/GenBank/DDBJ databases">
        <title>Genomic Encyclopedia of Archaeal and Bacterial Type Strains, Phase II (KMG-II): from individual species to whole genera.</title>
        <authorList>
            <person name="Goeker M."/>
        </authorList>
    </citation>
    <scope>NUCLEOTIDE SEQUENCE [LARGE SCALE GENOMIC DNA]</scope>
    <source>
        <strain evidence="2 3">DSM 22554</strain>
    </source>
</reference>
<dbReference type="AlphaFoldDB" id="A0A4R1M5Y7"/>
<feature type="chain" id="PRO_5020485695" description="P pilus assembly chaperone PapD" evidence="1">
    <location>
        <begin position="19"/>
        <end position="259"/>
    </location>
</feature>
<evidence type="ECO:0000313" key="3">
    <source>
        <dbReference type="Proteomes" id="UP000294616"/>
    </source>
</evidence>
<name>A0A4R1M5Y7_9SPHI</name>
<dbReference type="RefSeq" id="WP_132221086.1">
    <property type="nucleotide sequence ID" value="NZ_SMGO01000001.1"/>
</dbReference>
<keyword evidence="1" id="KW-0732">Signal</keyword>
<organism evidence="2 3">
    <name type="scientific">Albibacterium bauzanense</name>
    <dbReference type="NCBI Taxonomy" id="653929"/>
    <lineage>
        <taxon>Bacteria</taxon>
        <taxon>Pseudomonadati</taxon>
        <taxon>Bacteroidota</taxon>
        <taxon>Sphingobacteriia</taxon>
        <taxon>Sphingobacteriales</taxon>
        <taxon>Sphingobacteriaceae</taxon>
        <taxon>Albibacterium</taxon>
    </lineage>
</organism>
<evidence type="ECO:0000256" key="1">
    <source>
        <dbReference type="SAM" id="SignalP"/>
    </source>
</evidence>
<protein>
    <recommendedName>
        <fullName evidence="4">P pilus assembly chaperone PapD</fullName>
    </recommendedName>
</protein>
<dbReference type="OrthoDB" id="1419910at2"/>
<dbReference type="Proteomes" id="UP000294616">
    <property type="component" value="Unassembled WGS sequence"/>
</dbReference>